<evidence type="ECO:0000313" key="5">
    <source>
        <dbReference type="Proteomes" id="UP001064262"/>
    </source>
</evidence>
<accession>A0A9J6PJI7</accession>
<dbReference type="EMBL" id="JAODIM010000039">
    <property type="protein sequence ID" value="MCU5777522.1"/>
    <property type="molecule type" value="Genomic_DNA"/>
</dbReference>
<comment type="caution">
    <text evidence="4">The sequence shown here is derived from an EMBL/GenBank/DDBJ whole genome shotgun (WGS) entry which is preliminary data.</text>
</comment>
<gene>
    <name evidence="4" type="ORF">N5923_08465</name>
</gene>
<dbReference type="Proteomes" id="UP001064262">
    <property type="component" value="Unassembled WGS sequence"/>
</dbReference>
<dbReference type="NCBIfam" id="TIGR04539">
    <property type="entry name" value="tRNA_cyclodipep"/>
    <property type="match status" value="1"/>
</dbReference>
<evidence type="ECO:0000256" key="2">
    <source>
        <dbReference type="ARBA" id="ARBA00022679"/>
    </source>
</evidence>
<dbReference type="GO" id="GO:0016755">
    <property type="term" value="F:aminoacyltransferase activity"/>
    <property type="evidence" value="ECO:0007669"/>
    <property type="project" value="InterPro"/>
</dbReference>
<dbReference type="Pfam" id="PF16715">
    <property type="entry name" value="CDPS"/>
    <property type="match status" value="1"/>
</dbReference>
<organism evidence="4 5">
    <name type="scientific">Winslowiella arboricola</name>
    <dbReference type="NCBI Taxonomy" id="2978220"/>
    <lineage>
        <taxon>Bacteria</taxon>
        <taxon>Pseudomonadati</taxon>
        <taxon>Pseudomonadota</taxon>
        <taxon>Gammaproteobacteria</taxon>
        <taxon>Enterobacterales</taxon>
        <taxon>Erwiniaceae</taxon>
        <taxon>Winslowiella</taxon>
    </lineage>
</organism>
<reference evidence="4" key="1">
    <citation type="submission" date="2022-09" db="EMBL/GenBank/DDBJ databases">
        <title>Winslowiella arboricola sp. nov., isolated from bleeding cankers on broadleaf hosts.</title>
        <authorList>
            <person name="Brady C."/>
            <person name="Kaur S."/>
            <person name="Crampton B."/>
            <person name="Maddock D."/>
            <person name="Arnold D."/>
            <person name="Denman S."/>
        </authorList>
    </citation>
    <scope>NUCLEOTIDE SEQUENCE</scope>
    <source>
        <strain evidence="4">BAC 15a-03b</strain>
    </source>
</reference>
<sequence>MEIASSSLLTANGLTGTRYRASTAQVFPAHLRESIVSGGASRHICFLGVSLENKNFENNRLSAMLEWIAKRFVSCKILVGDSIHRITLEATKGMPPDQALAHGLKLGQKFIAENEQLIYRFQHKVKCEFITCSEIQKHKDYNRIRLEIDDYFAKSPDFRASIALFSRKYHEKNWQDLNPSELSARIRRSADYFLEEFAIFACLAREGIDVMVYPGTFSSLADIAEGKFPGVSTDLEQVKFVSLRLKGR</sequence>
<evidence type="ECO:0000256" key="3">
    <source>
        <dbReference type="ARBA" id="ARBA00030771"/>
    </source>
</evidence>
<keyword evidence="2" id="KW-0808">Transferase</keyword>
<dbReference type="InterPro" id="IPR038622">
    <property type="entry name" value="CDPS_sf"/>
</dbReference>
<evidence type="ECO:0000256" key="1">
    <source>
        <dbReference type="ARBA" id="ARBA00006034"/>
    </source>
</evidence>
<proteinExistence type="inferred from homology"/>
<dbReference type="AlphaFoldDB" id="A0A9J6PJI7"/>
<dbReference type="RefSeq" id="WP_267140701.1">
    <property type="nucleotide sequence ID" value="NZ_JAODIL010000039.1"/>
</dbReference>
<keyword evidence="5" id="KW-1185">Reference proteome</keyword>
<name>A0A9J6PJI7_9GAMM</name>
<comment type="similarity">
    <text evidence="1">Belongs to the CDPS family.</text>
</comment>
<evidence type="ECO:0000313" key="4">
    <source>
        <dbReference type="EMBL" id="MCU5777522.1"/>
    </source>
</evidence>
<dbReference type="InterPro" id="IPR030903">
    <property type="entry name" value="CDPS"/>
</dbReference>
<dbReference type="Gene3D" id="3.40.50.11710">
    <property type="entry name" value="Cyclodipeptide synthase"/>
    <property type="match status" value="1"/>
</dbReference>
<protein>
    <recommendedName>
        <fullName evidence="3">Cyclodipeptide synthase</fullName>
    </recommendedName>
</protein>